<feature type="domain" description="Bacteriophage T5 Orf172 DNA-binding" evidence="2">
    <location>
        <begin position="419"/>
        <end position="502"/>
    </location>
</feature>
<evidence type="ECO:0000256" key="1">
    <source>
        <dbReference type="SAM" id="Coils"/>
    </source>
</evidence>
<organism evidence="3 4">
    <name type="scientific">Paraburkholderia antibiotica</name>
    <dbReference type="NCBI Taxonomy" id="2728839"/>
    <lineage>
        <taxon>Bacteria</taxon>
        <taxon>Pseudomonadati</taxon>
        <taxon>Pseudomonadota</taxon>
        <taxon>Betaproteobacteria</taxon>
        <taxon>Burkholderiales</taxon>
        <taxon>Burkholderiaceae</taxon>
        <taxon>Paraburkholderia</taxon>
    </lineage>
</organism>
<gene>
    <name evidence="3" type="ORF">HHL14_32285</name>
</gene>
<keyword evidence="1" id="KW-0175">Coiled coil</keyword>
<dbReference type="InterPro" id="IPR018306">
    <property type="entry name" value="Phage_T5_Orf172_DNA-bd"/>
</dbReference>
<dbReference type="EMBL" id="JABBFZ010000042">
    <property type="protein sequence ID" value="NML35482.1"/>
    <property type="molecule type" value="Genomic_DNA"/>
</dbReference>
<feature type="coiled-coil region" evidence="1">
    <location>
        <begin position="314"/>
        <end position="405"/>
    </location>
</feature>
<comment type="caution">
    <text evidence="3">The sequence shown here is derived from an EMBL/GenBank/DDBJ whole genome shotgun (WGS) entry which is preliminary data.</text>
</comment>
<evidence type="ECO:0000259" key="2">
    <source>
        <dbReference type="SMART" id="SM00974"/>
    </source>
</evidence>
<dbReference type="Pfam" id="PF13455">
    <property type="entry name" value="MUG113"/>
    <property type="match status" value="1"/>
</dbReference>
<dbReference type="InterPro" id="IPR025280">
    <property type="entry name" value="SNIPE"/>
</dbReference>
<accession>A0A7Y0A2U2</accession>
<dbReference type="Pfam" id="PF13250">
    <property type="entry name" value="SNIPE"/>
    <property type="match status" value="1"/>
</dbReference>
<dbReference type="Proteomes" id="UP000583127">
    <property type="component" value="Unassembled WGS sequence"/>
</dbReference>
<name>A0A7Y0A2U2_9BURK</name>
<sequence length="561" mass="63181">MVLILIILFILVAVLLWRYSVVSSALSVNRKESADLSARFDALRTAKEESDATNTSALATLKEQLAATTADRDSLLRFADVRDTSVEADRIRAEAAQVLGFAESKSAASLAAAEEAAARLVTDATAEARQKRGEAEQMISRASLQAAKVIEDANTQAQEIGGDALRALQEADRLTATVAAMKNVIEGYGDSYMIPSHSLLDDLAEAYSHTEAGKHLKVARDYSKLMTTQKRAAECDYVEKTRRDTAIRFVVDAFNGKVDSILSRAKVDNFGTLQQEIRDAAALVNHNGAAFRSARILKEYIDARIEELVWAVRTHELREREKEEQRQIREQMREEEKARREYERAMRDAAKEEDLIRRAMEKAQGRIAQATEEQKAQFEAQLAELEEKLRQAEEKNQRALSMAQQTKAGHVYIISNIGSFGEHVYKVGLTRRLEPMDRVRELGDASVPFSFDVHAMIWSENAPELEHTLHRKFFEAQVNKVNPRKEFFRVGLADLRATVEDMGLNVSWTMTAAAMEYRESLAIARRIEADPKRRDMWFRQQLAYEAALGSDEDSAIETSEM</sequence>
<evidence type="ECO:0000313" key="4">
    <source>
        <dbReference type="Proteomes" id="UP000583127"/>
    </source>
</evidence>
<protein>
    <submittedName>
        <fullName evidence="3">DUF4041 domain-containing protein</fullName>
    </submittedName>
</protein>
<evidence type="ECO:0000313" key="3">
    <source>
        <dbReference type="EMBL" id="NML35482.1"/>
    </source>
</evidence>
<proteinExistence type="predicted"/>
<dbReference type="SMART" id="SM00974">
    <property type="entry name" value="T5orf172"/>
    <property type="match status" value="1"/>
</dbReference>
<reference evidence="3 4" key="1">
    <citation type="submission" date="2020-04" db="EMBL/GenBank/DDBJ databases">
        <title>Paraburkholderia sp. G-4-1-8 isolated from soil.</title>
        <authorList>
            <person name="Dahal R.H."/>
        </authorList>
    </citation>
    <scope>NUCLEOTIDE SEQUENCE [LARGE SCALE GENOMIC DNA]</scope>
    <source>
        <strain evidence="3 4">G-4-1-8</strain>
    </source>
</reference>
<keyword evidence="4" id="KW-1185">Reference proteome</keyword>
<dbReference type="AlphaFoldDB" id="A0A7Y0A2U2"/>